<dbReference type="InterPro" id="IPR017972">
    <property type="entry name" value="Cyt_P450_CS"/>
</dbReference>
<name>A0A9P4XU63_CRYP1</name>
<dbReference type="RefSeq" id="XP_040772048.1">
    <property type="nucleotide sequence ID" value="XM_040916460.1"/>
</dbReference>
<dbReference type="GO" id="GO:0005506">
    <property type="term" value="F:iron ion binding"/>
    <property type="evidence" value="ECO:0007669"/>
    <property type="project" value="InterPro"/>
</dbReference>
<keyword evidence="7 9" id="KW-0503">Monooxygenase</keyword>
<evidence type="ECO:0008006" key="12">
    <source>
        <dbReference type="Google" id="ProtNLM"/>
    </source>
</evidence>
<dbReference type="AlphaFoldDB" id="A0A9P4XU63"/>
<dbReference type="GO" id="GO:0020037">
    <property type="term" value="F:heme binding"/>
    <property type="evidence" value="ECO:0007669"/>
    <property type="project" value="InterPro"/>
</dbReference>
<keyword evidence="3 8" id="KW-0349">Heme</keyword>
<feature type="binding site" description="axial binding residue" evidence="8">
    <location>
        <position position="372"/>
    </location>
    <ligand>
        <name>heme</name>
        <dbReference type="ChEBI" id="CHEBI:30413"/>
    </ligand>
    <ligandPart>
        <name>Fe</name>
        <dbReference type="ChEBI" id="CHEBI:18248"/>
    </ligandPart>
</feature>
<dbReference type="PANTHER" id="PTHR46206">
    <property type="entry name" value="CYTOCHROME P450"/>
    <property type="match status" value="1"/>
</dbReference>
<keyword evidence="6 8" id="KW-0408">Iron</keyword>
<evidence type="ECO:0000256" key="4">
    <source>
        <dbReference type="ARBA" id="ARBA00022723"/>
    </source>
</evidence>
<reference evidence="10" key="1">
    <citation type="journal article" date="2020" name="Phytopathology">
        <title>Genome sequence of the chestnut blight fungus Cryphonectria parasitica EP155: A fundamental resource for an archetypical invasive plant pathogen.</title>
        <authorList>
            <person name="Crouch J.A."/>
            <person name="Dawe A."/>
            <person name="Aerts A."/>
            <person name="Barry K."/>
            <person name="Churchill A.C.L."/>
            <person name="Grimwood J."/>
            <person name="Hillman B."/>
            <person name="Milgroom M.G."/>
            <person name="Pangilinan J."/>
            <person name="Smith M."/>
            <person name="Salamov A."/>
            <person name="Schmutz J."/>
            <person name="Yadav J."/>
            <person name="Grigoriev I.V."/>
            <person name="Nuss D."/>
        </authorList>
    </citation>
    <scope>NUCLEOTIDE SEQUENCE</scope>
    <source>
        <strain evidence="10">EP155</strain>
    </source>
</reference>
<accession>A0A9P4XU63</accession>
<dbReference type="EMBL" id="MU032352">
    <property type="protein sequence ID" value="KAF3761069.1"/>
    <property type="molecule type" value="Genomic_DNA"/>
</dbReference>
<evidence type="ECO:0000256" key="6">
    <source>
        <dbReference type="ARBA" id="ARBA00023004"/>
    </source>
</evidence>
<dbReference type="InterPro" id="IPR002403">
    <property type="entry name" value="Cyt_P450_E_grp-IV"/>
</dbReference>
<evidence type="ECO:0000256" key="5">
    <source>
        <dbReference type="ARBA" id="ARBA00023002"/>
    </source>
</evidence>
<dbReference type="PRINTS" id="PR00465">
    <property type="entry name" value="EP450IV"/>
</dbReference>
<gene>
    <name evidence="10" type="ORF">M406DRAFT_24731</name>
</gene>
<dbReference type="OrthoDB" id="1844152at2759"/>
<dbReference type="GeneID" id="63833589"/>
<keyword evidence="4 8" id="KW-0479">Metal-binding</keyword>
<comment type="caution">
    <text evidence="10">The sequence shown here is derived from an EMBL/GenBank/DDBJ whole genome shotgun (WGS) entry which is preliminary data.</text>
</comment>
<dbReference type="CDD" id="cd11041">
    <property type="entry name" value="CYP503A1-like"/>
    <property type="match status" value="1"/>
</dbReference>
<evidence type="ECO:0000256" key="2">
    <source>
        <dbReference type="ARBA" id="ARBA00010617"/>
    </source>
</evidence>
<feature type="non-terminal residue" evidence="10">
    <location>
        <position position="1"/>
    </location>
</feature>
<proteinExistence type="inferred from homology"/>
<dbReference type="Pfam" id="PF00067">
    <property type="entry name" value="p450"/>
    <property type="match status" value="1"/>
</dbReference>
<evidence type="ECO:0000256" key="1">
    <source>
        <dbReference type="ARBA" id="ARBA00001971"/>
    </source>
</evidence>
<sequence>SGAKVIVPPRYLDEYKNLPALDFSAFIVKDFYATYPGFEGFSPASNGEILQNALKKQLPGVLGKASSPFPPTHQLTKVTCDLYIGRPKEWTKINLKTAVQHCVARQTSRIFLGPKLADDPEWQAISTSYATDVFRAVQRLNALPALLRPLLHWVLPECRRIRDEVRQARALINPEVERRLDEIRRFGAPRRKVLDSVDWLVAAASAKRQPLPDVGVMEIALAMASMNSTSRAVGYLLLDAACYPEYVQELRDEVVAVLAETGQIDKNMLFKLKKMDSFIRESLRIHPGLNANMPRVAQQDITFSDGTQIPKGAYLMMSPPPMLNPAVHADPDKFDGLRFFRLRASSPSNENKYQTVTTSPEMTMFGHGLHACPGRFFASNSMKLMFAYMLLNYDFALPEEAKGEPLPELYMNFQMMPDSRQMLLCRARTPEVDFLEYCEG</sequence>
<evidence type="ECO:0000313" key="10">
    <source>
        <dbReference type="EMBL" id="KAF3761069.1"/>
    </source>
</evidence>
<dbReference type="Proteomes" id="UP000803844">
    <property type="component" value="Unassembled WGS sequence"/>
</dbReference>
<evidence type="ECO:0000256" key="9">
    <source>
        <dbReference type="RuleBase" id="RU000461"/>
    </source>
</evidence>
<evidence type="ECO:0000313" key="11">
    <source>
        <dbReference type="Proteomes" id="UP000803844"/>
    </source>
</evidence>
<dbReference type="InterPro" id="IPR001128">
    <property type="entry name" value="Cyt_P450"/>
</dbReference>
<dbReference type="PANTHER" id="PTHR46206:SF2">
    <property type="entry name" value="CYTOCHROME P450 MONOOXYGENASE AUSG-RELATED"/>
    <property type="match status" value="1"/>
</dbReference>
<dbReference type="GO" id="GO:0016705">
    <property type="term" value="F:oxidoreductase activity, acting on paired donors, with incorporation or reduction of molecular oxygen"/>
    <property type="evidence" value="ECO:0007669"/>
    <property type="project" value="InterPro"/>
</dbReference>
<keyword evidence="5 9" id="KW-0560">Oxidoreductase</keyword>
<evidence type="ECO:0000256" key="7">
    <source>
        <dbReference type="ARBA" id="ARBA00023033"/>
    </source>
</evidence>
<dbReference type="GO" id="GO:0004497">
    <property type="term" value="F:monooxygenase activity"/>
    <property type="evidence" value="ECO:0007669"/>
    <property type="project" value="UniProtKB-KW"/>
</dbReference>
<dbReference type="PROSITE" id="PS00086">
    <property type="entry name" value="CYTOCHROME_P450"/>
    <property type="match status" value="1"/>
</dbReference>
<feature type="non-terminal residue" evidence="10">
    <location>
        <position position="440"/>
    </location>
</feature>
<dbReference type="Gene3D" id="1.10.630.10">
    <property type="entry name" value="Cytochrome P450"/>
    <property type="match status" value="1"/>
</dbReference>
<evidence type="ECO:0000256" key="3">
    <source>
        <dbReference type="ARBA" id="ARBA00022617"/>
    </source>
</evidence>
<protein>
    <recommendedName>
        <fullName evidence="12">Cytochrome P450 monooxygenase</fullName>
    </recommendedName>
</protein>
<comment type="cofactor">
    <cofactor evidence="1 8">
        <name>heme</name>
        <dbReference type="ChEBI" id="CHEBI:30413"/>
    </cofactor>
</comment>
<dbReference type="SUPFAM" id="SSF48264">
    <property type="entry name" value="Cytochrome P450"/>
    <property type="match status" value="1"/>
</dbReference>
<evidence type="ECO:0000256" key="8">
    <source>
        <dbReference type="PIRSR" id="PIRSR602403-1"/>
    </source>
</evidence>
<comment type="similarity">
    <text evidence="2 9">Belongs to the cytochrome P450 family.</text>
</comment>
<keyword evidence="11" id="KW-1185">Reference proteome</keyword>
<dbReference type="InterPro" id="IPR036396">
    <property type="entry name" value="Cyt_P450_sf"/>
</dbReference>
<organism evidence="10 11">
    <name type="scientific">Cryphonectria parasitica (strain ATCC 38755 / EP155)</name>
    <dbReference type="NCBI Taxonomy" id="660469"/>
    <lineage>
        <taxon>Eukaryota</taxon>
        <taxon>Fungi</taxon>
        <taxon>Dikarya</taxon>
        <taxon>Ascomycota</taxon>
        <taxon>Pezizomycotina</taxon>
        <taxon>Sordariomycetes</taxon>
        <taxon>Sordariomycetidae</taxon>
        <taxon>Diaporthales</taxon>
        <taxon>Cryphonectriaceae</taxon>
        <taxon>Cryphonectria-Endothia species complex</taxon>
        <taxon>Cryphonectria</taxon>
    </lineage>
</organism>